<reference evidence="1 2" key="1">
    <citation type="journal article" date="2019" name="Sci. Rep.">
        <title>Orb-weaving spider Araneus ventricosus genome elucidates the spidroin gene catalogue.</title>
        <authorList>
            <person name="Kono N."/>
            <person name="Nakamura H."/>
            <person name="Ohtoshi R."/>
            <person name="Moran D.A.P."/>
            <person name="Shinohara A."/>
            <person name="Yoshida Y."/>
            <person name="Fujiwara M."/>
            <person name="Mori M."/>
            <person name="Tomita M."/>
            <person name="Arakawa K."/>
        </authorList>
    </citation>
    <scope>NUCLEOTIDE SEQUENCE [LARGE SCALE GENOMIC DNA]</scope>
</reference>
<organism evidence="1 2">
    <name type="scientific">Araneus ventricosus</name>
    <name type="common">Orbweaver spider</name>
    <name type="synonym">Epeira ventricosa</name>
    <dbReference type="NCBI Taxonomy" id="182803"/>
    <lineage>
        <taxon>Eukaryota</taxon>
        <taxon>Metazoa</taxon>
        <taxon>Ecdysozoa</taxon>
        <taxon>Arthropoda</taxon>
        <taxon>Chelicerata</taxon>
        <taxon>Arachnida</taxon>
        <taxon>Araneae</taxon>
        <taxon>Araneomorphae</taxon>
        <taxon>Entelegynae</taxon>
        <taxon>Araneoidea</taxon>
        <taxon>Araneidae</taxon>
        <taxon>Araneus</taxon>
    </lineage>
</organism>
<dbReference type="EMBL" id="BGPR01000748">
    <property type="protein sequence ID" value="GBM34004.1"/>
    <property type="molecule type" value="Genomic_DNA"/>
</dbReference>
<protein>
    <submittedName>
        <fullName evidence="1">Uncharacterized protein</fullName>
    </submittedName>
</protein>
<keyword evidence="2" id="KW-1185">Reference proteome</keyword>
<gene>
    <name evidence="1" type="ORF">AVEN_166437_1</name>
</gene>
<dbReference type="Proteomes" id="UP000499080">
    <property type="component" value="Unassembled WGS sequence"/>
</dbReference>
<evidence type="ECO:0000313" key="2">
    <source>
        <dbReference type="Proteomes" id="UP000499080"/>
    </source>
</evidence>
<proteinExistence type="predicted"/>
<evidence type="ECO:0000313" key="1">
    <source>
        <dbReference type="EMBL" id="GBM34004.1"/>
    </source>
</evidence>
<dbReference type="AlphaFoldDB" id="A0A4Y2F1P5"/>
<accession>A0A4Y2F1P5</accession>
<sequence length="103" mass="11664">MLNTINRKHSHKALFIGCIKKRIPAVSRMKTNEKEGFQGEIDPGVSTQSTKAQNEVEKTLNHIVLKIGTNVREVAPDEHTESHWSWGRGCTAILDFIPFFNFS</sequence>
<name>A0A4Y2F1P5_ARAVE</name>
<comment type="caution">
    <text evidence="1">The sequence shown here is derived from an EMBL/GenBank/DDBJ whole genome shotgun (WGS) entry which is preliminary data.</text>
</comment>